<gene>
    <name evidence="2" type="ORF">F2Q68_00013535</name>
</gene>
<accession>A0A8S9HN39</accession>
<dbReference type="Proteomes" id="UP000712281">
    <property type="component" value="Unassembled WGS sequence"/>
</dbReference>
<dbReference type="AlphaFoldDB" id="A0A8S9HN39"/>
<feature type="region of interest" description="Disordered" evidence="1">
    <location>
        <begin position="45"/>
        <end position="67"/>
    </location>
</feature>
<comment type="caution">
    <text evidence="2">The sequence shown here is derived from an EMBL/GenBank/DDBJ whole genome shotgun (WGS) entry which is preliminary data.</text>
</comment>
<dbReference type="EMBL" id="QGKW02001940">
    <property type="protein sequence ID" value="KAF2557866.1"/>
    <property type="molecule type" value="Genomic_DNA"/>
</dbReference>
<evidence type="ECO:0000313" key="3">
    <source>
        <dbReference type="Proteomes" id="UP000712281"/>
    </source>
</evidence>
<protein>
    <submittedName>
        <fullName evidence="2">Uncharacterized protein</fullName>
    </submittedName>
</protein>
<evidence type="ECO:0000256" key="1">
    <source>
        <dbReference type="SAM" id="MobiDB-lite"/>
    </source>
</evidence>
<proteinExistence type="predicted"/>
<evidence type="ECO:0000313" key="2">
    <source>
        <dbReference type="EMBL" id="KAF2557866.1"/>
    </source>
</evidence>
<sequence>MPLHLNTLELGDGAVANASGYGLVVSNEVVEFYFAGLGRWKSNPGQVRRGNGRCSEEGGREEDQEDDELAVVGEGEVGDGVGQEAAWEVVFGEDVVDGGNQIRVRFEEGMVVVVRRAGEKKTKKVEKKI</sequence>
<reference evidence="2" key="1">
    <citation type="submission" date="2019-12" db="EMBL/GenBank/DDBJ databases">
        <title>Genome sequencing and annotation of Brassica cretica.</title>
        <authorList>
            <person name="Studholme D.J."/>
            <person name="Sarris P.F."/>
        </authorList>
    </citation>
    <scope>NUCLEOTIDE SEQUENCE</scope>
    <source>
        <strain evidence="2">PFS-001/15</strain>
        <tissue evidence="2">Leaf</tissue>
    </source>
</reference>
<organism evidence="2 3">
    <name type="scientific">Brassica cretica</name>
    <name type="common">Mustard</name>
    <dbReference type="NCBI Taxonomy" id="69181"/>
    <lineage>
        <taxon>Eukaryota</taxon>
        <taxon>Viridiplantae</taxon>
        <taxon>Streptophyta</taxon>
        <taxon>Embryophyta</taxon>
        <taxon>Tracheophyta</taxon>
        <taxon>Spermatophyta</taxon>
        <taxon>Magnoliopsida</taxon>
        <taxon>eudicotyledons</taxon>
        <taxon>Gunneridae</taxon>
        <taxon>Pentapetalae</taxon>
        <taxon>rosids</taxon>
        <taxon>malvids</taxon>
        <taxon>Brassicales</taxon>
        <taxon>Brassicaceae</taxon>
        <taxon>Brassiceae</taxon>
        <taxon>Brassica</taxon>
    </lineage>
</organism>
<name>A0A8S9HN39_BRACR</name>